<sequence>MSNHVRLTNHLGLDMSTSLAQHHVHCYQAFTRISAEVPVSTAHHDSLQDQFDKYKLWAGNVGAAHSGKTYQLSLDYRLREAPFYKEQACKLLQILARQTNKTADILAGSRTPFEQISSGPESDTTSCTSPVEEDSPWELSSDSEAEVAITSHGKPADQPSSSQSISPPAAAQQHPAMALQFTTPTTPQPNLPWSSQGEQSVAEHEVYNSNAS</sequence>
<dbReference type="RefSeq" id="XP_066634639.1">
    <property type="nucleotide sequence ID" value="XM_066774520.1"/>
</dbReference>
<evidence type="ECO:0000313" key="3">
    <source>
        <dbReference type="Proteomes" id="UP001430584"/>
    </source>
</evidence>
<dbReference type="GeneID" id="92007125"/>
<gene>
    <name evidence="2" type="ORF">SLS55_003040</name>
</gene>
<feature type="compositionally biased region" description="Acidic residues" evidence="1">
    <location>
        <begin position="131"/>
        <end position="145"/>
    </location>
</feature>
<organism evidence="2 3">
    <name type="scientific">Diplodia seriata</name>
    <dbReference type="NCBI Taxonomy" id="420778"/>
    <lineage>
        <taxon>Eukaryota</taxon>
        <taxon>Fungi</taxon>
        <taxon>Dikarya</taxon>
        <taxon>Ascomycota</taxon>
        <taxon>Pezizomycotina</taxon>
        <taxon>Dothideomycetes</taxon>
        <taxon>Dothideomycetes incertae sedis</taxon>
        <taxon>Botryosphaeriales</taxon>
        <taxon>Botryosphaeriaceae</taxon>
        <taxon>Diplodia</taxon>
    </lineage>
</organism>
<dbReference type="Proteomes" id="UP001430584">
    <property type="component" value="Unassembled WGS sequence"/>
</dbReference>
<dbReference type="EMBL" id="JAJVCZ030000003">
    <property type="protein sequence ID" value="KAL0261610.1"/>
    <property type="molecule type" value="Genomic_DNA"/>
</dbReference>
<evidence type="ECO:0000313" key="2">
    <source>
        <dbReference type="EMBL" id="KAL0261610.1"/>
    </source>
</evidence>
<protein>
    <submittedName>
        <fullName evidence="2">Uncharacterized protein</fullName>
    </submittedName>
</protein>
<keyword evidence="3" id="KW-1185">Reference proteome</keyword>
<reference evidence="2 3" key="1">
    <citation type="submission" date="2024-02" db="EMBL/GenBank/DDBJ databases">
        <title>De novo assembly and annotation of 12 fungi associated with fruit tree decline syndrome in Ontario, Canada.</title>
        <authorList>
            <person name="Sulman M."/>
            <person name="Ellouze W."/>
            <person name="Ilyukhin E."/>
        </authorList>
    </citation>
    <scope>NUCLEOTIDE SEQUENCE [LARGE SCALE GENOMIC DNA]</scope>
    <source>
        <strain evidence="2 3">FDS-637</strain>
    </source>
</reference>
<proteinExistence type="predicted"/>
<feature type="compositionally biased region" description="Low complexity" evidence="1">
    <location>
        <begin position="156"/>
        <end position="180"/>
    </location>
</feature>
<name>A0ABR3CLV6_9PEZI</name>
<feature type="compositionally biased region" description="Polar residues" evidence="1">
    <location>
        <begin position="112"/>
        <end position="129"/>
    </location>
</feature>
<feature type="region of interest" description="Disordered" evidence="1">
    <location>
        <begin position="111"/>
        <end position="212"/>
    </location>
</feature>
<accession>A0ABR3CLV6</accession>
<evidence type="ECO:0000256" key="1">
    <source>
        <dbReference type="SAM" id="MobiDB-lite"/>
    </source>
</evidence>
<comment type="caution">
    <text evidence="2">The sequence shown here is derived from an EMBL/GenBank/DDBJ whole genome shotgun (WGS) entry which is preliminary data.</text>
</comment>